<accession>A0A3B0SBP4</accession>
<dbReference type="InterPro" id="IPR015867">
    <property type="entry name" value="N-reg_PII/ATP_PRibTrfase_C"/>
</dbReference>
<evidence type="ECO:0000313" key="1">
    <source>
        <dbReference type="EMBL" id="VAV97988.1"/>
    </source>
</evidence>
<name>A0A3B0SBP4_9ZZZZ</name>
<proteinExistence type="predicted"/>
<dbReference type="EMBL" id="UOEC01000151">
    <property type="protein sequence ID" value="VAV97988.1"/>
    <property type="molecule type" value="Genomic_DNA"/>
</dbReference>
<dbReference type="AlphaFoldDB" id="A0A3B0SBP4"/>
<gene>
    <name evidence="1" type="ORF">MNBD_ALPHA08-68</name>
</gene>
<organism evidence="1">
    <name type="scientific">hydrothermal vent metagenome</name>
    <dbReference type="NCBI Taxonomy" id="652676"/>
    <lineage>
        <taxon>unclassified sequences</taxon>
        <taxon>metagenomes</taxon>
        <taxon>ecological metagenomes</taxon>
    </lineage>
</organism>
<reference evidence="1" key="1">
    <citation type="submission" date="2018-06" db="EMBL/GenBank/DDBJ databases">
        <authorList>
            <person name="Zhirakovskaya E."/>
        </authorList>
    </citation>
    <scope>NUCLEOTIDE SEQUENCE</scope>
</reference>
<sequence>MITGHQLDSFDMKPAILEREWVVTIDTPLGGVEIVQEALGNQLPLVQGPYDNCMYVREAGYQRFRALKGSHAGDEGTIQQTPAAQIIFSLPCDVALLRKAFEIIFAVHVNEEPTIRVAEVWGSRSRFIDDKDNPNRYWNRADAEKLHGESVK</sequence>
<protein>
    <submittedName>
        <fullName evidence="1">Uncharacterized protein</fullName>
    </submittedName>
</protein>
<dbReference type="Gene3D" id="3.30.70.120">
    <property type="match status" value="1"/>
</dbReference>